<dbReference type="GO" id="GO:0005506">
    <property type="term" value="F:iron ion binding"/>
    <property type="evidence" value="ECO:0007669"/>
    <property type="project" value="InterPro"/>
</dbReference>
<evidence type="ECO:0000313" key="8">
    <source>
        <dbReference type="EMBL" id="CDW80458.1"/>
    </source>
</evidence>
<keyword evidence="6" id="KW-0503">Monooxygenase</keyword>
<dbReference type="SUPFAM" id="SSF48264">
    <property type="entry name" value="Cytochrome P450"/>
    <property type="match status" value="1"/>
</dbReference>
<dbReference type="GO" id="GO:0020037">
    <property type="term" value="F:heme binding"/>
    <property type="evidence" value="ECO:0007669"/>
    <property type="project" value="InterPro"/>
</dbReference>
<accession>A0A078AI34</accession>
<evidence type="ECO:0000256" key="5">
    <source>
        <dbReference type="ARBA" id="ARBA00023004"/>
    </source>
</evidence>
<keyword evidence="4" id="KW-0560">Oxidoreductase</keyword>
<feature type="binding site" description="axial binding residue" evidence="7">
    <location>
        <position position="490"/>
    </location>
    <ligand>
        <name>heme</name>
        <dbReference type="ChEBI" id="CHEBI:30413"/>
    </ligand>
    <ligandPart>
        <name>Fe</name>
        <dbReference type="ChEBI" id="CHEBI:18248"/>
    </ligandPart>
</feature>
<sequence>MILQTFILLVFGYIVWEKVIKLYYNYWYYTSQGIKATDFPLPIIGALHKFAMSLRGRTLQNEHPTLEYFKSRFGDNMPPIIYDMKIPTGALIINDPEIVLELFTGAKAKYVEKWEPMKPLYQSLIGKKGVISMQTKDPSLAVRRKHVSAAFYKDRLTKQLEDVIRITFDRVNDIKEDLKKQKDELNLIQWVGDLVMYNIQVCVFGIDCAKQELGYHENGSIQQLSVAMFLKKVTVNMFMRMIKVHRLCFSTLNSFFIGQSERDYKKNAEIFRQFLKNVIQERKNRIKLSKDYQIHDFLDILLTDDLYEGKDEDILDECCVFMLAATQTTLTAINNTLIYIYKEGQILQKLRSEVTQNFPFNDISEVILFVSYIQVTTEMWIKQFNYDKMAAESTYIQKVVLEALRIEPPLRLTSRYELSEDLELKGYKIKKGQPLAFNIWGLANDPKTWIEPEKFIPERFDTESKYFLTPDGKKRKSTSFITFFGGLRVCIGKTFAESVIKTICPIVIANFNMEFKDKSLYERKIPISVDVEPEIFVKISLNTQKI</sequence>
<gene>
    <name evidence="8" type="primary">Contig6028.g6450</name>
    <name evidence="8" type="ORF">STYLEM_9456</name>
</gene>
<dbReference type="InParanoid" id="A0A078AI34"/>
<comment type="cofactor">
    <cofactor evidence="7">
        <name>heme</name>
        <dbReference type="ChEBI" id="CHEBI:30413"/>
    </cofactor>
</comment>
<dbReference type="Pfam" id="PF00067">
    <property type="entry name" value="p450"/>
    <property type="match status" value="1"/>
</dbReference>
<dbReference type="Gene3D" id="1.10.630.10">
    <property type="entry name" value="Cytochrome P450"/>
    <property type="match status" value="1"/>
</dbReference>
<dbReference type="CDD" id="cd00302">
    <property type="entry name" value="cytochrome_P450"/>
    <property type="match status" value="1"/>
</dbReference>
<dbReference type="InterPro" id="IPR050196">
    <property type="entry name" value="Cytochrome_P450_Monoox"/>
</dbReference>
<name>A0A078AI34_STYLE</name>
<dbReference type="InterPro" id="IPR036396">
    <property type="entry name" value="Cyt_P450_sf"/>
</dbReference>
<keyword evidence="2 7" id="KW-0349">Heme</keyword>
<keyword evidence="5 7" id="KW-0408">Iron</keyword>
<dbReference type="PRINTS" id="PR00463">
    <property type="entry name" value="EP450I"/>
</dbReference>
<keyword evidence="9" id="KW-1185">Reference proteome</keyword>
<proteinExistence type="inferred from homology"/>
<reference evidence="8 9" key="1">
    <citation type="submission" date="2014-06" db="EMBL/GenBank/DDBJ databases">
        <authorList>
            <person name="Swart Estienne"/>
        </authorList>
    </citation>
    <scope>NUCLEOTIDE SEQUENCE [LARGE SCALE GENOMIC DNA]</scope>
    <source>
        <strain evidence="8 9">130c</strain>
    </source>
</reference>
<dbReference type="InterPro" id="IPR002401">
    <property type="entry name" value="Cyt_P450_E_grp-I"/>
</dbReference>
<dbReference type="OrthoDB" id="1470350at2759"/>
<comment type="similarity">
    <text evidence="1">Belongs to the cytochrome P450 family.</text>
</comment>
<dbReference type="Proteomes" id="UP000039865">
    <property type="component" value="Unassembled WGS sequence"/>
</dbReference>
<organism evidence="8 9">
    <name type="scientific">Stylonychia lemnae</name>
    <name type="common">Ciliate</name>
    <dbReference type="NCBI Taxonomy" id="5949"/>
    <lineage>
        <taxon>Eukaryota</taxon>
        <taxon>Sar</taxon>
        <taxon>Alveolata</taxon>
        <taxon>Ciliophora</taxon>
        <taxon>Intramacronucleata</taxon>
        <taxon>Spirotrichea</taxon>
        <taxon>Stichotrichia</taxon>
        <taxon>Sporadotrichida</taxon>
        <taxon>Oxytrichidae</taxon>
        <taxon>Stylonychinae</taxon>
        <taxon>Stylonychia</taxon>
    </lineage>
</organism>
<evidence type="ECO:0000256" key="6">
    <source>
        <dbReference type="ARBA" id="ARBA00023033"/>
    </source>
</evidence>
<evidence type="ECO:0000256" key="4">
    <source>
        <dbReference type="ARBA" id="ARBA00023002"/>
    </source>
</evidence>
<dbReference type="PANTHER" id="PTHR24291:SF50">
    <property type="entry name" value="BIFUNCTIONAL ALBAFLAVENONE MONOOXYGENASE_TERPENE SYNTHASE"/>
    <property type="match status" value="1"/>
</dbReference>
<dbReference type="InterPro" id="IPR001128">
    <property type="entry name" value="Cyt_P450"/>
</dbReference>
<evidence type="ECO:0000256" key="2">
    <source>
        <dbReference type="ARBA" id="ARBA00022617"/>
    </source>
</evidence>
<dbReference type="GO" id="GO:0016705">
    <property type="term" value="F:oxidoreductase activity, acting on paired donors, with incorporation or reduction of molecular oxygen"/>
    <property type="evidence" value="ECO:0007669"/>
    <property type="project" value="InterPro"/>
</dbReference>
<dbReference type="PANTHER" id="PTHR24291">
    <property type="entry name" value="CYTOCHROME P450 FAMILY 4"/>
    <property type="match status" value="1"/>
</dbReference>
<protein>
    <submittedName>
        <fullName evidence="8">Cytochrome family subfamily polypeptide 55</fullName>
    </submittedName>
</protein>
<dbReference type="AlphaFoldDB" id="A0A078AI34"/>
<keyword evidence="3 7" id="KW-0479">Metal-binding</keyword>
<evidence type="ECO:0000256" key="7">
    <source>
        <dbReference type="PIRSR" id="PIRSR602401-1"/>
    </source>
</evidence>
<evidence type="ECO:0000256" key="1">
    <source>
        <dbReference type="ARBA" id="ARBA00010617"/>
    </source>
</evidence>
<evidence type="ECO:0000256" key="3">
    <source>
        <dbReference type="ARBA" id="ARBA00022723"/>
    </source>
</evidence>
<dbReference type="GO" id="GO:0004497">
    <property type="term" value="F:monooxygenase activity"/>
    <property type="evidence" value="ECO:0007669"/>
    <property type="project" value="UniProtKB-KW"/>
</dbReference>
<dbReference type="EMBL" id="CCKQ01008990">
    <property type="protein sequence ID" value="CDW80458.1"/>
    <property type="molecule type" value="Genomic_DNA"/>
</dbReference>
<evidence type="ECO:0000313" key="9">
    <source>
        <dbReference type="Proteomes" id="UP000039865"/>
    </source>
</evidence>